<protein>
    <submittedName>
        <fullName evidence="2">Uncharacterized protein</fullName>
    </submittedName>
</protein>
<dbReference type="Proteomes" id="UP000241074">
    <property type="component" value="Chromosome"/>
</dbReference>
<feature type="transmembrane region" description="Helical" evidence="1">
    <location>
        <begin position="29"/>
        <end position="52"/>
    </location>
</feature>
<evidence type="ECO:0000313" key="2">
    <source>
        <dbReference type="EMBL" id="AVP99648.1"/>
    </source>
</evidence>
<keyword evidence="1" id="KW-0472">Membrane</keyword>
<reference evidence="2 3" key="1">
    <citation type="submission" date="2018-03" db="EMBL/GenBank/DDBJ databases">
        <title>Ahniella affigens gen. nov., sp. nov., a gammaproteobacterium isolated from sandy soil near a stream.</title>
        <authorList>
            <person name="Ko Y."/>
            <person name="Kim J.-H."/>
        </authorList>
    </citation>
    <scope>NUCLEOTIDE SEQUENCE [LARGE SCALE GENOMIC DNA]</scope>
    <source>
        <strain evidence="2 3">D13</strain>
    </source>
</reference>
<keyword evidence="1" id="KW-0812">Transmembrane</keyword>
<name>A0A2P1PXT2_9GAMM</name>
<proteinExistence type="predicted"/>
<evidence type="ECO:0000256" key="1">
    <source>
        <dbReference type="SAM" id="Phobius"/>
    </source>
</evidence>
<reference evidence="2 3" key="2">
    <citation type="submission" date="2018-03" db="EMBL/GenBank/DDBJ databases">
        <authorList>
            <person name="Keele B.F."/>
        </authorList>
    </citation>
    <scope>NUCLEOTIDE SEQUENCE [LARGE SCALE GENOMIC DNA]</scope>
    <source>
        <strain evidence="2 3">D13</strain>
    </source>
</reference>
<keyword evidence="1" id="KW-1133">Transmembrane helix</keyword>
<dbReference type="EMBL" id="CP027860">
    <property type="protein sequence ID" value="AVP99648.1"/>
    <property type="molecule type" value="Genomic_DNA"/>
</dbReference>
<dbReference type="KEGG" id="xba:C7S18_21810"/>
<dbReference type="AlphaFoldDB" id="A0A2P1PXT2"/>
<gene>
    <name evidence="2" type="ORF">C7S18_21810</name>
</gene>
<accession>A0A2P1PXT2</accession>
<evidence type="ECO:0000313" key="3">
    <source>
        <dbReference type="Proteomes" id="UP000241074"/>
    </source>
</evidence>
<keyword evidence="3" id="KW-1185">Reference proteome</keyword>
<organism evidence="2 3">
    <name type="scientific">Ahniella affigens</name>
    <dbReference type="NCBI Taxonomy" id="2021234"/>
    <lineage>
        <taxon>Bacteria</taxon>
        <taxon>Pseudomonadati</taxon>
        <taxon>Pseudomonadota</taxon>
        <taxon>Gammaproteobacteria</taxon>
        <taxon>Lysobacterales</taxon>
        <taxon>Rhodanobacteraceae</taxon>
        <taxon>Ahniella</taxon>
    </lineage>
</organism>
<sequence length="172" mass="19090">MQGHALDVAMPTDLPVRPKPKIDRMRRGCVGVVVVGGVLTLIVLAIVASVIWQDGGVFFKRTESAIQDGRSFGQERLDQACLDETKARLKKTTGFADGMPLLGFFRGCTMVAKPTGPFCEGVPMPLELFDSAAYQQQQCDALELGKHPACKPVFNEVQQLCYRRWLEQEFKE</sequence>